<accession>A0A815IDQ2</accession>
<organism evidence="2 3">
    <name type="scientific">Adineta steineri</name>
    <dbReference type="NCBI Taxonomy" id="433720"/>
    <lineage>
        <taxon>Eukaryota</taxon>
        <taxon>Metazoa</taxon>
        <taxon>Spiralia</taxon>
        <taxon>Gnathifera</taxon>
        <taxon>Rotifera</taxon>
        <taxon>Eurotatoria</taxon>
        <taxon>Bdelloidea</taxon>
        <taxon>Adinetida</taxon>
        <taxon>Adinetidae</taxon>
        <taxon>Adineta</taxon>
    </lineage>
</organism>
<feature type="signal peptide" evidence="1">
    <location>
        <begin position="1"/>
        <end position="24"/>
    </location>
</feature>
<dbReference type="EMBL" id="CAJNON010000728">
    <property type="protein sequence ID" value="CAF1364533.1"/>
    <property type="molecule type" value="Genomic_DNA"/>
</dbReference>
<dbReference type="Proteomes" id="UP000663891">
    <property type="component" value="Unassembled WGS sequence"/>
</dbReference>
<dbReference type="AlphaFoldDB" id="A0A815IDQ2"/>
<reference evidence="2" key="1">
    <citation type="submission" date="2021-02" db="EMBL/GenBank/DDBJ databases">
        <authorList>
            <person name="Nowell W R."/>
        </authorList>
    </citation>
    <scope>NUCLEOTIDE SEQUENCE</scope>
</reference>
<sequence length="399" mass="47411">MILNRDIKILIGFILSLMIFVSLRDNPIQDFQDYIIPQHYNLEFIDYSDNMICNVRILFQFTQDRYYFLIIKSSLINLCRASNLIPIENNRIIIKRRQWKKYFYKELNDRIISKPGLVFIDQNISLTNISTKQILQQHESIFFLIAYQWVDTLIQFNNKNQWIGKSLARSIAKHLFNKTNNPIEKFMSTVIIDSLCNTESDEKTNNIIFEDILIKKGEAFLTAYRLSIGENEFQSQIQQLIFNESILFTNSSLIGSQFLDHHIIFLNSSRNDIHLFKLNSNCSLPSFPLTLHNSSFISNPFFHIFYSSWDHFINDIKFFQQQINSFSKVLFDSFLFNLSNQLSIKYPLELINLFFHQSLSIITKHDLIVLNKILQYYRKIMKKNFFIHFVRIIYGHGKH</sequence>
<evidence type="ECO:0000313" key="2">
    <source>
        <dbReference type="EMBL" id="CAF1364533.1"/>
    </source>
</evidence>
<keyword evidence="1" id="KW-0732">Signal</keyword>
<feature type="chain" id="PRO_5032871281" evidence="1">
    <location>
        <begin position="25"/>
        <end position="399"/>
    </location>
</feature>
<proteinExistence type="predicted"/>
<evidence type="ECO:0000313" key="3">
    <source>
        <dbReference type="Proteomes" id="UP000663891"/>
    </source>
</evidence>
<name>A0A815IDQ2_9BILA</name>
<dbReference type="OrthoDB" id="10014948at2759"/>
<comment type="caution">
    <text evidence="2">The sequence shown here is derived from an EMBL/GenBank/DDBJ whole genome shotgun (WGS) entry which is preliminary data.</text>
</comment>
<evidence type="ECO:0000256" key="1">
    <source>
        <dbReference type="SAM" id="SignalP"/>
    </source>
</evidence>
<gene>
    <name evidence="2" type="ORF">VCS650_LOCUS34506</name>
</gene>
<protein>
    <submittedName>
        <fullName evidence="2">Uncharacterized protein</fullName>
    </submittedName>
</protein>